<evidence type="ECO:0000256" key="1">
    <source>
        <dbReference type="SAM" id="Phobius"/>
    </source>
</evidence>
<feature type="transmembrane region" description="Helical" evidence="1">
    <location>
        <begin position="39"/>
        <end position="58"/>
    </location>
</feature>
<dbReference type="Proteomes" id="UP000509458">
    <property type="component" value="Chromosome"/>
</dbReference>
<proteinExistence type="predicted"/>
<keyword evidence="1" id="KW-1133">Transmembrane helix</keyword>
<feature type="transmembrane region" description="Helical" evidence="1">
    <location>
        <begin position="78"/>
        <end position="98"/>
    </location>
</feature>
<keyword evidence="1" id="KW-0812">Transmembrane</keyword>
<name>A0A6T9XZF1_ALTMA</name>
<keyword evidence="1" id="KW-0472">Membrane</keyword>
<dbReference type="EMBL" id="LR812090">
    <property type="protein sequence ID" value="CAB9494205.1"/>
    <property type="molecule type" value="Genomic_DNA"/>
</dbReference>
<dbReference type="AlphaFoldDB" id="A0A6T9XZF1"/>
<accession>A0A6T9XZF1</accession>
<reference evidence="2 3" key="1">
    <citation type="submission" date="2020-06" db="EMBL/GenBank/DDBJ databases">
        <authorList>
            <person name="Duchaud E."/>
        </authorList>
    </citation>
    <scope>NUCLEOTIDE SEQUENCE [LARGE SCALE GENOMIC DNA]</scope>
    <source>
        <strain evidence="2">Alteromonas fortis</strain>
    </source>
</reference>
<evidence type="ECO:0000313" key="3">
    <source>
        <dbReference type="Proteomes" id="UP000509458"/>
    </source>
</evidence>
<protein>
    <submittedName>
        <fullName evidence="2">Uncharacterized protein</fullName>
    </submittedName>
</protein>
<sequence>MVCVSYDRFTTKFEVKIGGTIAYSKYFCFWPRHNATVQIGSSSYALSVYWFFIWGASLKKDDTVVVKELLPKRRRRSISLLGYGVFIILLRAAFVVFAP</sequence>
<evidence type="ECO:0000313" key="2">
    <source>
        <dbReference type="EMBL" id="CAB9494205.1"/>
    </source>
</evidence>
<gene>
    <name evidence="2" type="ORF">ALFOR1_31167</name>
</gene>
<organism evidence="2 3">
    <name type="scientific">Alteromonas macleodii</name>
    <name type="common">Pseudoalteromonas macleodii</name>
    <dbReference type="NCBI Taxonomy" id="28108"/>
    <lineage>
        <taxon>Bacteria</taxon>
        <taxon>Pseudomonadati</taxon>
        <taxon>Pseudomonadota</taxon>
        <taxon>Gammaproteobacteria</taxon>
        <taxon>Alteromonadales</taxon>
        <taxon>Alteromonadaceae</taxon>
        <taxon>Alteromonas/Salinimonas group</taxon>
        <taxon>Alteromonas</taxon>
    </lineage>
</organism>